<name>A0ABT7VDF0_9BACE</name>
<gene>
    <name evidence="1" type="ORF">QUW60_03615</name>
</gene>
<evidence type="ECO:0000313" key="2">
    <source>
        <dbReference type="Proteomes" id="UP001169458"/>
    </source>
</evidence>
<dbReference type="Proteomes" id="UP001169458">
    <property type="component" value="Unassembled WGS sequence"/>
</dbReference>
<reference evidence="2" key="2">
    <citation type="submission" date="2023-07" db="EMBL/GenBank/DDBJ databases">
        <title>Identification and characterization of horizontal gene transfer across gut microbiota members of farm animals based on homology search.</title>
        <authorList>
            <person name="Schwarzerova J."/>
            <person name="Nykrynova M."/>
            <person name="Jureckova K."/>
            <person name="Cejkova D."/>
            <person name="Rychlik I."/>
        </authorList>
    </citation>
    <scope>NUCLEOTIDE SEQUENCE [LARGE SCALE GENOMIC DNA]</scope>
    <source>
        <strain evidence="2">109_WCHN</strain>
    </source>
</reference>
<reference evidence="1 2" key="1">
    <citation type="submission" date="2023-06" db="EMBL/GenBank/DDBJ databases">
        <authorList>
            <person name="Zeman M."/>
            <person name="Kubasova T."/>
            <person name="Jahodarova E."/>
            <person name="Nykrynova M."/>
            <person name="Rychlik I."/>
        </authorList>
    </citation>
    <scope>NUCLEOTIDE SEQUENCE [LARGE SCALE GENOMIC DNA]</scope>
    <source>
        <strain evidence="1 2">109_WCHN</strain>
    </source>
</reference>
<accession>A0ABT7VDF0</accession>
<comment type="caution">
    <text evidence="1">The sequence shown here is derived from an EMBL/GenBank/DDBJ whole genome shotgun (WGS) entry which is preliminary data.</text>
</comment>
<sequence>MKDSVIRFLRETIIGKTLFTDDIIYKLGEGRMEGVYSDQMMFSEFSGNRKRLLWVCKAHPFCITNRKNVGTCSN</sequence>
<dbReference type="RefSeq" id="WP_289558483.1">
    <property type="nucleotide sequence ID" value="NZ_JAUDEN010000004.1"/>
</dbReference>
<dbReference type="EMBL" id="JAUDEN010000004">
    <property type="protein sequence ID" value="MDM8324324.1"/>
    <property type="molecule type" value="Genomic_DNA"/>
</dbReference>
<protein>
    <submittedName>
        <fullName evidence="1">Uncharacterized protein</fullName>
    </submittedName>
</protein>
<evidence type="ECO:0000313" key="1">
    <source>
        <dbReference type="EMBL" id="MDM8324324.1"/>
    </source>
</evidence>
<organism evidence="1 2">
    <name type="scientific">Bacteroides gallinaceum</name>
    <dbReference type="NCBI Taxonomy" id="1462571"/>
    <lineage>
        <taxon>Bacteria</taxon>
        <taxon>Pseudomonadati</taxon>
        <taxon>Bacteroidota</taxon>
        <taxon>Bacteroidia</taxon>
        <taxon>Bacteroidales</taxon>
        <taxon>Bacteroidaceae</taxon>
        <taxon>Bacteroides</taxon>
    </lineage>
</organism>
<keyword evidence="2" id="KW-1185">Reference proteome</keyword>
<proteinExistence type="predicted"/>